<sequence length="148" mass="16097">MSCVLAVGYPCFMNSSADHLVDQYLDALRRADVDAVLTLFAPGAVVHSPLYGPTPASDFYRALFADTSGATLTSKGVAEGRTSEGARLVTFWFHFDWRLPSGVAAPFDVVDVAELDENGRITALSIVYDTVDVRPVFERETGSSWRST</sequence>
<protein>
    <recommendedName>
        <fullName evidence="1">SnoaL-like domain-containing protein</fullName>
    </recommendedName>
</protein>
<dbReference type="PATRIC" id="fig|1653479.3.peg.747"/>
<dbReference type="InterPro" id="IPR032710">
    <property type="entry name" value="NTF2-like_dom_sf"/>
</dbReference>
<dbReference type="Pfam" id="PF12680">
    <property type="entry name" value="SnoaL_2"/>
    <property type="match status" value="1"/>
</dbReference>
<reference evidence="3" key="2">
    <citation type="submission" date="2016-04" db="EMBL/GenBank/DDBJ databases">
        <title>Complete Genome and Plasmid Sequences for Rhodococcus fascians D188 and Draft Sequences for Rhodococcus spp. Isolates PBTS 1 and PBTS 2.</title>
        <authorList>
            <person name="Stamer R."/>
            <person name="Vereecke D."/>
            <person name="Zhang Y."/>
            <person name="Schilkey F."/>
            <person name="Devitt N."/>
            <person name="Randall J."/>
        </authorList>
    </citation>
    <scope>NUCLEOTIDE SEQUENCE [LARGE SCALE GENOMIC DNA]</scope>
    <source>
        <strain evidence="3">PBTS2</strain>
    </source>
</reference>
<evidence type="ECO:0000313" key="3">
    <source>
        <dbReference type="Proteomes" id="UP000076038"/>
    </source>
</evidence>
<evidence type="ECO:0000259" key="1">
    <source>
        <dbReference type="Pfam" id="PF12680"/>
    </source>
</evidence>
<name>A0A143QH07_RHOFA</name>
<dbReference type="SUPFAM" id="SSF54427">
    <property type="entry name" value="NTF2-like"/>
    <property type="match status" value="1"/>
</dbReference>
<dbReference type="AlphaFoldDB" id="A0A143QH07"/>
<evidence type="ECO:0000313" key="2">
    <source>
        <dbReference type="EMBL" id="AMY22048.1"/>
    </source>
</evidence>
<dbReference type="Proteomes" id="UP000076038">
    <property type="component" value="Chromosome"/>
</dbReference>
<feature type="domain" description="SnoaL-like" evidence="1">
    <location>
        <begin position="21"/>
        <end position="123"/>
    </location>
</feature>
<keyword evidence="3" id="KW-1185">Reference proteome</keyword>
<reference evidence="2 3" key="1">
    <citation type="journal article" date="2016" name="Genome Announc.">
        <title>Complete Genome and Plasmid Sequences for Rhodococcus fascians D188 and Draft Sequences for Rhodococcus Isolates PBTS 1 and PBTS 2.</title>
        <authorList>
            <person name="Stamler R.A."/>
            <person name="Vereecke D."/>
            <person name="Zhang Y."/>
            <person name="Schilkey F."/>
            <person name="Devitt N."/>
            <person name="Randall J.J."/>
        </authorList>
    </citation>
    <scope>NUCLEOTIDE SEQUENCE [LARGE SCALE GENOMIC DNA]</scope>
    <source>
        <strain evidence="2 3">PBTS2</strain>
    </source>
</reference>
<gene>
    <name evidence="2" type="ORF">A3Q41_00730</name>
</gene>
<accession>A0A143QH07</accession>
<proteinExistence type="predicted"/>
<dbReference type="Gene3D" id="3.10.450.50">
    <property type="match status" value="1"/>
</dbReference>
<dbReference type="EMBL" id="CP015220">
    <property type="protein sequence ID" value="AMY22048.1"/>
    <property type="molecule type" value="Genomic_DNA"/>
</dbReference>
<dbReference type="InterPro" id="IPR037401">
    <property type="entry name" value="SnoaL-like"/>
</dbReference>
<organism evidence="2 3">
    <name type="scientific">Rhodococcoides fascians</name>
    <name type="common">Rhodococcus fascians</name>
    <dbReference type="NCBI Taxonomy" id="1828"/>
    <lineage>
        <taxon>Bacteria</taxon>
        <taxon>Bacillati</taxon>
        <taxon>Actinomycetota</taxon>
        <taxon>Actinomycetes</taxon>
        <taxon>Mycobacteriales</taxon>
        <taxon>Nocardiaceae</taxon>
        <taxon>Rhodococcoides</taxon>
    </lineage>
</organism>
<dbReference type="KEGG" id="rhs:A3Q41_00730"/>